<dbReference type="EMBL" id="KQ086456">
    <property type="protein sequence ID" value="KLO04700.1"/>
    <property type="molecule type" value="Genomic_DNA"/>
</dbReference>
<name>A0A0H2QYR3_9AGAM</name>
<proteinExistence type="predicted"/>
<feature type="region of interest" description="Disordered" evidence="1">
    <location>
        <begin position="1"/>
        <end position="39"/>
    </location>
</feature>
<reference evidence="2 3" key="1">
    <citation type="submission" date="2015-04" db="EMBL/GenBank/DDBJ databases">
        <title>Complete genome sequence of Schizopora paradoxa KUC8140, a cosmopolitan wood degrader in East Asia.</title>
        <authorList>
            <consortium name="DOE Joint Genome Institute"/>
            <person name="Min B."/>
            <person name="Park H."/>
            <person name="Jang Y."/>
            <person name="Kim J.-J."/>
            <person name="Kim K.H."/>
            <person name="Pangilinan J."/>
            <person name="Lipzen A."/>
            <person name="Riley R."/>
            <person name="Grigoriev I.V."/>
            <person name="Spatafora J.W."/>
            <person name="Choi I.-G."/>
        </authorList>
    </citation>
    <scope>NUCLEOTIDE SEQUENCE [LARGE SCALE GENOMIC DNA]</scope>
    <source>
        <strain evidence="2 3">KUC8140</strain>
    </source>
</reference>
<dbReference type="Proteomes" id="UP000053477">
    <property type="component" value="Unassembled WGS sequence"/>
</dbReference>
<evidence type="ECO:0000256" key="1">
    <source>
        <dbReference type="SAM" id="MobiDB-lite"/>
    </source>
</evidence>
<dbReference type="InParanoid" id="A0A0H2QYR3"/>
<sequence length="66" mass="7277">MSSSFRRPQRPKSSDASTAQFTGGPRILDDDQCGEGARGVSKKRFTPYMLILRVLLGMKSTEVISN</sequence>
<protein>
    <submittedName>
        <fullName evidence="2">Uncharacterized protein</fullName>
    </submittedName>
</protein>
<organism evidence="2 3">
    <name type="scientific">Schizopora paradoxa</name>
    <dbReference type="NCBI Taxonomy" id="27342"/>
    <lineage>
        <taxon>Eukaryota</taxon>
        <taxon>Fungi</taxon>
        <taxon>Dikarya</taxon>
        <taxon>Basidiomycota</taxon>
        <taxon>Agaricomycotina</taxon>
        <taxon>Agaricomycetes</taxon>
        <taxon>Hymenochaetales</taxon>
        <taxon>Schizoporaceae</taxon>
        <taxon>Schizopora</taxon>
    </lineage>
</organism>
<keyword evidence="3" id="KW-1185">Reference proteome</keyword>
<dbReference type="AlphaFoldDB" id="A0A0H2QYR3"/>
<evidence type="ECO:0000313" key="3">
    <source>
        <dbReference type="Proteomes" id="UP000053477"/>
    </source>
</evidence>
<accession>A0A0H2QYR3</accession>
<evidence type="ECO:0000313" key="2">
    <source>
        <dbReference type="EMBL" id="KLO04700.1"/>
    </source>
</evidence>
<gene>
    <name evidence="2" type="ORF">SCHPADRAFT_747195</name>
</gene>